<dbReference type="AlphaFoldDB" id="A0ABD0SMP0"/>
<feature type="domain" description="Sperm microtubule inner protein 1 C-terminal" evidence="2">
    <location>
        <begin position="108"/>
        <end position="210"/>
    </location>
</feature>
<reference evidence="3 4" key="1">
    <citation type="submission" date="2024-06" db="EMBL/GenBank/DDBJ databases">
        <title>A chromosome-level genome assembly of beet webworm, Loxostege sticticalis.</title>
        <authorList>
            <person name="Zhang Y."/>
        </authorList>
    </citation>
    <scope>NUCLEOTIDE SEQUENCE [LARGE SCALE GENOMIC DNA]</scope>
    <source>
        <strain evidence="3">AQ028</strain>
        <tissue evidence="3">Male pupae</tissue>
    </source>
</reference>
<evidence type="ECO:0000259" key="2">
    <source>
        <dbReference type="Pfam" id="PF22589"/>
    </source>
</evidence>
<name>A0ABD0SMP0_LOXSC</name>
<sequence length="225" mass="25962">MPIADITNPATIKFLVENYDKTTRLRLKWNRLHSDKLKDAATLHRDEKGYFDTDVLEECMAGGMATIARDFKVSGYNRRRTPIRDGVHIPGVANMKKGHSIVEVGLGDPKDDPRLARPDTDLTSDPIMRPIDPKERKILYDDMPFYGRAVYLKSRSRKMPEKKYYFSECSGWEYGWRLGDSYFRRNAPKCGRVWRLTRDVKSRTGPHPDPPHYKDSDPPGVSKCL</sequence>
<dbReference type="InterPro" id="IPR054323">
    <property type="entry name" value="SPMIP1_C"/>
</dbReference>
<dbReference type="Proteomes" id="UP001549921">
    <property type="component" value="Unassembled WGS sequence"/>
</dbReference>
<comment type="caution">
    <text evidence="3">The sequence shown here is derived from an EMBL/GenBank/DDBJ whole genome shotgun (WGS) entry which is preliminary data.</text>
</comment>
<feature type="region of interest" description="Disordered" evidence="1">
    <location>
        <begin position="106"/>
        <end position="128"/>
    </location>
</feature>
<dbReference type="Pfam" id="PF22589">
    <property type="entry name" value="SPMIP1"/>
    <property type="match status" value="1"/>
</dbReference>
<dbReference type="PANTHER" id="PTHR35826:SF1">
    <property type="entry name" value="PROTEIN ATP6V1FNB-LIKE"/>
    <property type="match status" value="1"/>
</dbReference>
<dbReference type="EMBL" id="JBEDNZ010000018">
    <property type="protein sequence ID" value="KAL0821090.1"/>
    <property type="molecule type" value="Genomic_DNA"/>
</dbReference>
<protein>
    <recommendedName>
        <fullName evidence="2">Sperm microtubule inner protein 1 C-terminal domain-containing protein</fullName>
    </recommendedName>
</protein>
<gene>
    <name evidence="3" type="ORF">ABMA28_005720</name>
</gene>
<organism evidence="3 4">
    <name type="scientific">Loxostege sticticalis</name>
    <name type="common">Beet webworm moth</name>
    <dbReference type="NCBI Taxonomy" id="481309"/>
    <lineage>
        <taxon>Eukaryota</taxon>
        <taxon>Metazoa</taxon>
        <taxon>Ecdysozoa</taxon>
        <taxon>Arthropoda</taxon>
        <taxon>Hexapoda</taxon>
        <taxon>Insecta</taxon>
        <taxon>Pterygota</taxon>
        <taxon>Neoptera</taxon>
        <taxon>Endopterygota</taxon>
        <taxon>Lepidoptera</taxon>
        <taxon>Glossata</taxon>
        <taxon>Ditrysia</taxon>
        <taxon>Pyraloidea</taxon>
        <taxon>Crambidae</taxon>
        <taxon>Pyraustinae</taxon>
        <taxon>Loxostege</taxon>
    </lineage>
</organism>
<evidence type="ECO:0000313" key="4">
    <source>
        <dbReference type="Proteomes" id="UP001549921"/>
    </source>
</evidence>
<feature type="compositionally biased region" description="Basic and acidic residues" evidence="1">
    <location>
        <begin position="108"/>
        <end position="120"/>
    </location>
</feature>
<evidence type="ECO:0000313" key="3">
    <source>
        <dbReference type="EMBL" id="KAL0821090.1"/>
    </source>
</evidence>
<accession>A0ABD0SMP0</accession>
<feature type="region of interest" description="Disordered" evidence="1">
    <location>
        <begin position="200"/>
        <end position="225"/>
    </location>
</feature>
<evidence type="ECO:0000256" key="1">
    <source>
        <dbReference type="SAM" id="MobiDB-lite"/>
    </source>
</evidence>
<dbReference type="PANTHER" id="PTHR35826">
    <property type="entry name" value="PROTEIN ATP6V1FNB-LIKE"/>
    <property type="match status" value="1"/>
</dbReference>
<proteinExistence type="predicted"/>